<name>A0AAV9PYR4_9PEZI</name>
<accession>A0AAV9PYR4</accession>
<evidence type="ECO:0000313" key="2">
    <source>
        <dbReference type="Proteomes" id="UP001345827"/>
    </source>
</evidence>
<reference evidence="1 2" key="1">
    <citation type="submission" date="2023-06" db="EMBL/GenBank/DDBJ databases">
        <title>Black Yeasts Isolated from many extreme environments.</title>
        <authorList>
            <person name="Coleine C."/>
            <person name="Stajich J.E."/>
            <person name="Selbmann L."/>
        </authorList>
    </citation>
    <scope>NUCLEOTIDE SEQUENCE [LARGE SCALE GENOMIC DNA]</scope>
    <source>
        <strain evidence="1 2">CCFEE 5887</strain>
    </source>
</reference>
<dbReference type="EMBL" id="JAXLQG010000022">
    <property type="protein sequence ID" value="KAK5529533.1"/>
    <property type="molecule type" value="Genomic_DNA"/>
</dbReference>
<dbReference type="PANTHER" id="PTHR35332:SF2">
    <property type="entry name" value="REGULATION OF ENOLASE PROTEIN 1"/>
    <property type="match status" value="1"/>
</dbReference>
<sequence>MASEYSELHLKHAIPDLSGSFDITCPPGTDLWDKPPSTHSNNAPMIYRTITKDALKSAKLTVAASWKDLYDQGGLCLIIRSGDSMRWVKAGIEFVNGSPNVSVVAKDRWSDWSLRPLLSESTDSATIEMENASDGSLWVWLLGDGQRYPLREVTWWGDLDGNTECWIGPFAAKPAPHGEKDHLVVHFEGLSIHTS</sequence>
<dbReference type="Pfam" id="PF07081">
    <property type="entry name" value="DUF1349"/>
    <property type="match status" value="1"/>
</dbReference>
<proteinExistence type="predicted"/>
<gene>
    <name evidence="1" type="ORF">LTR25_009782</name>
</gene>
<protein>
    <submittedName>
        <fullName evidence="1">Uncharacterized protein</fullName>
    </submittedName>
</protein>
<organism evidence="1 2">
    <name type="scientific">Vermiconidia calcicola</name>
    <dbReference type="NCBI Taxonomy" id="1690605"/>
    <lineage>
        <taxon>Eukaryota</taxon>
        <taxon>Fungi</taxon>
        <taxon>Dikarya</taxon>
        <taxon>Ascomycota</taxon>
        <taxon>Pezizomycotina</taxon>
        <taxon>Dothideomycetes</taxon>
        <taxon>Dothideomycetidae</taxon>
        <taxon>Mycosphaerellales</taxon>
        <taxon>Extremaceae</taxon>
        <taxon>Vermiconidia</taxon>
    </lineage>
</organism>
<keyword evidence="2" id="KW-1185">Reference proteome</keyword>
<dbReference type="Proteomes" id="UP001345827">
    <property type="component" value="Unassembled WGS sequence"/>
</dbReference>
<dbReference type="InterPro" id="IPR009784">
    <property type="entry name" value="DUF1349"/>
</dbReference>
<dbReference type="Gene3D" id="2.60.120.200">
    <property type="match status" value="1"/>
</dbReference>
<evidence type="ECO:0000313" key="1">
    <source>
        <dbReference type="EMBL" id="KAK5529533.1"/>
    </source>
</evidence>
<dbReference type="InterPro" id="IPR013320">
    <property type="entry name" value="ConA-like_dom_sf"/>
</dbReference>
<dbReference type="SUPFAM" id="SSF49899">
    <property type="entry name" value="Concanavalin A-like lectins/glucanases"/>
    <property type="match status" value="1"/>
</dbReference>
<dbReference type="PANTHER" id="PTHR35332">
    <property type="entry name" value="REGULATION OF ENOLASE PROTEIN 1"/>
    <property type="match status" value="1"/>
</dbReference>
<comment type="caution">
    <text evidence="1">The sequence shown here is derived from an EMBL/GenBank/DDBJ whole genome shotgun (WGS) entry which is preliminary data.</text>
</comment>
<dbReference type="AlphaFoldDB" id="A0AAV9PYR4"/>